<dbReference type="GO" id="GO:0005886">
    <property type="term" value="C:plasma membrane"/>
    <property type="evidence" value="ECO:0007669"/>
    <property type="project" value="TreeGrafter"/>
</dbReference>
<dbReference type="GO" id="GO:0008270">
    <property type="term" value="F:zinc ion binding"/>
    <property type="evidence" value="ECO:0007669"/>
    <property type="project" value="UniProtKB-KW"/>
</dbReference>
<reference evidence="3" key="1">
    <citation type="submission" date="2021-01" db="EMBL/GenBank/DDBJ databases">
        <authorList>
            <person name="Corre E."/>
            <person name="Pelletier E."/>
            <person name="Niang G."/>
            <person name="Scheremetjew M."/>
            <person name="Finn R."/>
            <person name="Kale V."/>
            <person name="Holt S."/>
            <person name="Cochrane G."/>
            <person name="Meng A."/>
            <person name="Brown T."/>
            <person name="Cohen L."/>
        </authorList>
    </citation>
    <scope>NUCLEOTIDE SEQUENCE</scope>
    <source>
        <strain evidence="3">NIES-2562</strain>
    </source>
</reference>
<proteinExistence type="predicted"/>
<evidence type="ECO:0000313" key="3">
    <source>
        <dbReference type="EMBL" id="CAE0258310.1"/>
    </source>
</evidence>
<dbReference type="PANTHER" id="PTHR45943:SF2">
    <property type="entry name" value="RING-TYPE DOMAIN-CONTAINING PROTEIN"/>
    <property type="match status" value="1"/>
</dbReference>
<dbReference type="SUPFAM" id="SSF57850">
    <property type="entry name" value="RING/U-box"/>
    <property type="match status" value="1"/>
</dbReference>
<sequence length="456" mass="50335">MVSVERREGISSNPGSWICLVATYVLGTVSAPTPGFDLSRTLVDPHEWNESVEVEKSTTFHMQGRFNGRSSLSVVTRSVSAADKHSFVSISARQHHDGNERTVAILVINLEGEHAFVEFRPVHAARVCRFCQVALTESNSAPVEADTSPSLTDVCTSDLCQQAKAASCPATLACGHACCGVAGEENHISCLHPDCTAKRSENERDWDSPCSICYDSLSAAPVVQLKSCSHLFHVDCLKSLLAQHGCKDGKPISYGFIRCPDCREELDIDSVALKEEYAKAKTFFDLVSSMAERRLQYERENKQLDKDELADLEGDDAPYKGKESQYALSIYNYFVCNKCSHPFFGGRRRCGEIEDVDPKDLLCGACNPAGPKDCEKHGSEFLQWKCRFCCSVAVFFCFGTHHFCDDCHERHQAVMETPVQKLPKCTPATCPLGVNHPANGTEFFLGCGLCRKLDAF</sequence>
<dbReference type="Pfam" id="PF13639">
    <property type="entry name" value="zf-RING_2"/>
    <property type="match status" value="1"/>
</dbReference>
<keyword evidence="1" id="KW-0479">Metal-binding</keyword>
<feature type="domain" description="RING-type" evidence="2">
    <location>
        <begin position="210"/>
        <end position="263"/>
    </location>
</feature>
<dbReference type="GO" id="GO:0005634">
    <property type="term" value="C:nucleus"/>
    <property type="evidence" value="ECO:0007669"/>
    <property type="project" value="TreeGrafter"/>
</dbReference>
<keyword evidence="1" id="KW-0862">Zinc</keyword>
<evidence type="ECO:0000256" key="1">
    <source>
        <dbReference type="PROSITE-ProRule" id="PRU00175"/>
    </source>
</evidence>
<accession>A0A7S3GBE7</accession>
<dbReference type="InterPro" id="IPR013083">
    <property type="entry name" value="Znf_RING/FYVE/PHD"/>
</dbReference>
<dbReference type="SMART" id="SM00184">
    <property type="entry name" value="RING"/>
    <property type="match status" value="1"/>
</dbReference>
<dbReference type="InterPro" id="IPR001841">
    <property type="entry name" value="Znf_RING"/>
</dbReference>
<keyword evidence="1" id="KW-0863">Zinc-finger</keyword>
<evidence type="ECO:0000259" key="2">
    <source>
        <dbReference type="PROSITE" id="PS50089"/>
    </source>
</evidence>
<organism evidence="3">
    <name type="scientific">Palpitomonas bilix</name>
    <dbReference type="NCBI Taxonomy" id="652834"/>
    <lineage>
        <taxon>Eukaryota</taxon>
        <taxon>Eukaryota incertae sedis</taxon>
    </lineage>
</organism>
<protein>
    <recommendedName>
        <fullName evidence="2">RING-type domain-containing protein</fullName>
    </recommendedName>
</protein>
<dbReference type="PROSITE" id="PS50089">
    <property type="entry name" value="ZF_RING_2"/>
    <property type="match status" value="1"/>
</dbReference>
<name>A0A7S3GBE7_9EUKA</name>
<dbReference type="GO" id="GO:0061630">
    <property type="term" value="F:ubiquitin protein ligase activity"/>
    <property type="evidence" value="ECO:0007669"/>
    <property type="project" value="TreeGrafter"/>
</dbReference>
<dbReference type="EMBL" id="HBIB01031813">
    <property type="protein sequence ID" value="CAE0258310.1"/>
    <property type="molecule type" value="Transcribed_RNA"/>
</dbReference>
<dbReference type="PANTHER" id="PTHR45943">
    <property type="entry name" value="E3 UBIQUITIN-PROTEIN LIGASE MYCBP2"/>
    <property type="match status" value="1"/>
</dbReference>
<dbReference type="AlphaFoldDB" id="A0A7S3GBE7"/>
<dbReference type="Gene3D" id="3.30.40.10">
    <property type="entry name" value="Zinc/RING finger domain, C3HC4 (zinc finger)"/>
    <property type="match status" value="1"/>
</dbReference>
<gene>
    <name evidence="3" type="ORF">PBIL07802_LOCUS20573</name>
</gene>